<dbReference type="InterPro" id="IPR018490">
    <property type="entry name" value="cNMP-bd_dom_sf"/>
</dbReference>
<reference evidence="2 3" key="1">
    <citation type="submission" date="2018-03" db="EMBL/GenBank/DDBJ databases">
        <title>Genome sequence of Moorella humiferrea DSM 23265.</title>
        <authorList>
            <person name="Poehlein A."/>
            <person name="Daniel R."/>
        </authorList>
    </citation>
    <scope>NUCLEOTIDE SEQUENCE [LARGE SCALE GENOMIC DNA]</scope>
    <source>
        <strain evidence="2 3">DSM 23265</strain>
    </source>
</reference>
<evidence type="ECO:0000313" key="2">
    <source>
        <dbReference type="EMBL" id="PRR74460.1"/>
    </source>
</evidence>
<dbReference type="InterPro" id="IPR014710">
    <property type="entry name" value="RmlC-like_jellyroll"/>
</dbReference>
<comment type="caution">
    <text evidence="2">The sequence shown here is derived from an EMBL/GenBank/DDBJ whole genome shotgun (WGS) entry which is preliminary data.</text>
</comment>
<dbReference type="EMBL" id="PVXM01000008">
    <property type="protein sequence ID" value="PRR74460.1"/>
    <property type="molecule type" value="Genomic_DNA"/>
</dbReference>
<evidence type="ECO:0000259" key="1">
    <source>
        <dbReference type="PROSITE" id="PS50042"/>
    </source>
</evidence>
<feature type="domain" description="Cyclic nucleotide-binding" evidence="1">
    <location>
        <begin position="32"/>
        <end position="114"/>
    </location>
</feature>
<dbReference type="Proteomes" id="UP000238415">
    <property type="component" value="Unassembled WGS sequence"/>
</dbReference>
<accession>A0A2T0AV44</accession>
<dbReference type="Pfam" id="PF00027">
    <property type="entry name" value="cNMP_binding"/>
    <property type="match status" value="1"/>
</dbReference>
<protein>
    <submittedName>
        <fullName evidence="2">Cyclic nucleotide-binding domain protein</fullName>
    </submittedName>
</protein>
<evidence type="ECO:0000313" key="3">
    <source>
        <dbReference type="Proteomes" id="UP000238415"/>
    </source>
</evidence>
<dbReference type="Gene3D" id="2.60.120.10">
    <property type="entry name" value="Jelly Rolls"/>
    <property type="match status" value="1"/>
</dbReference>
<dbReference type="InterPro" id="IPR000595">
    <property type="entry name" value="cNMP-bd_dom"/>
</dbReference>
<proteinExistence type="predicted"/>
<organism evidence="2 3">
    <name type="scientific">Neomoorella humiferrea</name>
    <dbReference type="NCBI Taxonomy" id="676965"/>
    <lineage>
        <taxon>Bacteria</taxon>
        <taxon>Bacillati</taxon>
        <taxon>Bacillota</taxon>
        <taxon>Clostridia</taxon>
        <taxon>Neomoorellales</taxon>
        <taxon>Neomoorellaceae</taxon>
        <taxon>Neomoorella</taxon>
    </lineage>
</organism>
<gene>
    <name evidence="2" type="ORF">MOHU_07730</name>
</gene>
<dbReference type="RefSeq" id="WP_106004793.1">
    <property type="nucleotide sequence ID" value="NZ_CP136419.1"/>
</dbReference>
<dbReference type="SUPFAM" id="SSF51206">
    <property type="entry name" value="cAMP-binding domain-like"/>
    <property type="match status" value="1"/>
</dbReference>
<name>A0A2T0AV44_9FIRM</name>
<dbReference type="OrthoDB" id="5460990at2"/>
<keyword evidence="3" id="KW-1185">Reference proteome</keyword>
<dbReference type="CDD" id="cd00038">
    <property type="entry name" value="CAP_ED"/>
    <property type="match status" value="1"/>
</dbReference>
<dbReference type="AlphaFoldDB" id="A0A2T0AV44"/>
<dbReference type="PROSITE" id="PS50042">
    <property type="entry name" value="CNMP_BINDING_3"/>
    <property type="match status" value="1"/>
</dbReference>
<sequence length="140" mass="16128">MPSNGENENLIKIASPWLTIKGEESWRELLPYGQKIILPKGKVLYASGSMVFNLYYLDRGEIMMRSYNQEGRQKIIWYIEEGNIFCETPFFCGAPTFLEIIANSRCEVYKFSRDFVFNELIPHYPASHPAIPTPTKAPRG</sequence>